<keyword evidence="5" id="KW-0413">Isomerase</keyword>
<dbReference type="FunFam" id="3.40.50.1360:FF:000001">
    <property type="entry name" value="Ribose-5-phosphate isomerase A"/>
    <property type="match status" value="1"/>
</dbReference>
<name>A0ABD3NL14_9STRA</name>
<feature type="signal peptide" evidence="6">
    <location>
        <begin position="1"/>
        <end position="19"/>
    </location>
</feature>
<dbReference type="Gene3D" id="3.30.70.260">
    <property type="match status" value="1"/>
</dbReference>
<dbReference type="Gene3D" id="3.40.50.1360">
    <property type="match status" value="1"/>
</dbReference>
<reference evidence="7 8" key="1">
    <citation type="journal article" date="2020" name="G3 (Bethesda)">
        <title>Improved Reference Genome for Cyclotella cryptica CCMP332, a Model for Cell Wall Morphogenesis, Salinity Adaptation, and Lipid Production in Diatoms (Bacillariophyta).</title>
        <authorList>
            <person name="Roberts W.R."/>
            <person name="Downey K.M."/>
            <person name="Ruck E.C."/>
            <person name="Traller J.C."/>
            <person name="Alverson A.J."/>
        </authorList>
    </citation>
    <scope>NUCLEOTIDE SEQUENCE [LARGE SCALE GENOMIC DNA]</scope>
    <source>
        <strain evidence="7 8">CCMP332</strain>
    </source>
</reference>
<sequence length="281" mass="29735">MKLLTAALTALATTHNISAFSPTTKIALHPRYPTTLHMSALTQDELKQQVGYKSVDDYVKSGMVVGLGTGSTAYYAVERLGQKLASGELKDIVAIPTSVRTKEQAESLGIPLVTLDTHSKLDVAIDGADEVDPDLNLVKGGGGALLREKMVEVCADKFIVIVDESKLCEGLGPGFPLPVEITPFCHEHTIRTIAALPSCEGCNAVLRMGSSSTNKPDGDEIAITDNGNYIVDLHFTEPIKDAPKMASELKNTVGVVEHGLFCGMTTAVIIAGSDGISVKEA</sequence>
<evidence type="ECO:0000313" key="7">
    <source>
        <dbReference type="EMBL" id="KAL3775897.1"/>
    </source>
</evidence>
<dbReference type="AlphaFoldDB" id="A0ABD3NL14"/>
<comment type="catalytic activity">
    <reaction evidence="1">
        <text>aldehydo-D-ribose 5-phosphate = D-ribulose 5-phosphate</text>
        <dbReference type="Rhea" id="RHEA:14657"/>
        <dbReference type="ChEBI" id="CHEBI:58121"/>
        <dbReference type="ChEBI" id="CHEBI:58273"/>
        <dbReference type="EC" id="5.3.1.6"/>
    </reaction>
</comment>
<proteinExistence type="inferred from homology"/>
<dbReference type="Pfam" id="PF06026">
    <property type="entry name" value="Rib_5-P_isom_A"/>
    <property type="match status" value="1"/>
</dbReference>
<dbReference type="EMBL" id="JABMIG020000523">
    <property type="protein sequence ID" value="KAL3775897.1"/>
    <property type="molecule type" value="Genomic_DNA"/>
</dbReference>
<comment type="caution">
    <text evidence="7">The sequence shown here is derived from an EMBL/GenBank/DDBJ whole genome shotgun (WGS) entry which is preliminary data.</text>
</comment>
<dbReference type="HAMAP" id="MF_00170">
    <property type="entry name" value="Rib_5P_isom_A"/>
    <property type="match status" value="1"/>
</dbReference>
<dbReference type="SUPFAM" id="SSF100950">
    <property type="entry name" value="NagB/RpiA/CoA transferase-like"/>
    <property type="match status" value="1"/>
</dbReference>
<dbReference type="PANTHER" id="PTHR43748">
    <property type="entry name" value="RIBOSE-5-PHOSPHATE ISOMERASE 3, CHLOROPLASTIC-RELATED"/>
    <property type="match status" value="1"/>
</dbReference>
<comment type="similarity">
    <text evidence="3">Belongs to the ribose 5-phosphate isomerase family.</text>
</comment>
<evidence type="ECO:0000256" key="5">
    <source>
        <dbReference type="ARBA" id="ARBA00023235"/>
    </source>
</evidence>
<evidence type="ECO:0000313" key="8">
    <source>
        <dbReference type="Proteomes" id="UP001516023"/>
    </source>
</evidence>
<keyword evidence="6" id="KW-0732">Signal</keyword>
<comment type="pathway">
    <text evidence="2">Carbohydrate degradation; pentose phosphate pathway; D-ribose 5-phosphate from D-ribulose 5-phosphate (non-oxidative stage): step 1/1.</text>
</comment>
<keyword evidence="8" id="KW-1185">Reference proteome</keyword>
<evidence type="ECO:0000256" key="1">
    <source>
        <dbReference type="ARBA" id="ARBA00001713"/>
    </source>
</evidence>
<evidence type="ECO:0000256" key="3">
    <source>
        <dbReference type="ARBA" id="ARBA00008088"/>
    </source>
</evidence>
<evidence type="ECO:0000256" key="4">
    <source>
        <dbReference type="ARBA" id="ARBA00011959"/>
    </source>
</evidence>
<organism evidence="7 8">
    <name type="scientific">Cyclotella cryptica</name>
    <dbReference type="NCBI Taxonomy" id="29204"/>
    <lineage>
        <taxon>Eukaryota</taxon>
        <taxon>Sar</taxon>
        <taxon>Stramenopiles</taxon>
        <taxon>Ochrophyta</taxon>
        <taxon>Bacillariophyta</taxon>
        <taxon>Coscinodiscophyceae</taxon>
        <taxon>Thalassiosirophycidae</taxon>
        <taxon>Stephanodiscales</taxon>
        <taxon>Stephanodiscaceae</taxon>
        <taxon>Cyclotella</taxon>
    </lineage>
</organism>
<feature type="chain" id="PRO_5044871011" description="ribose-5-phosphate isomerase" evidence="6">
    <location>
        <begin position="20"/>
        <end position="281"/>
    </location>
</feature>
<accession>A0ABD3NL14</accession>
<protein>
    <recommendedName>
        <fullName evidence="4">ribose-5-phosphate isomerase</fullName>
        <ecNumber evidence="4">5.3.1.6</ecNumber>
    </recommendedName>
</protein>
<dbReference type="NCBIfam" id="TIGR00021">
    <property type="entry name" value="rpiA"/>
    <property type="match status" value="1"/>
</dbReference>
<dbReference type="EC" id="5.3.1.6" evidence="4"/>
<evidence type="ECO:0000256" key="6">
    <source>
        <dbReference type="SAM" id="SignalP"/>
    </source>
</evidence>
<dbReference type="InterPro" id="IPR050262">
    <property type="entry name" value="Ribose-5P_isomerase"/>
</dbReference>
<gene>
    <name evidence="7" type="ORF">HJC23_000327</name>
</gene>
<dbReference type="GO" id="GO:0004751">
    <property type="term" value="F:ribose-5-phosphate isomerase activity"/>
    <property type="evidence" value="ECO:0007669"/>
    <property type="project" value="UniProtKB-EC"/>
</dbReference>
<dbReference type="CDD" id="cd01398">
    <property type="entry name" value="RPI_A"/>
    <property type="match status" value="1"/>
</dbReference>
<dbReference type="InterPro" id="IPR020672">
    <property type="entry name" value="Ribose5P_isomerase_typA_subgr"/>
</dbReference>
<dbReference type="InterPro" id="IPR037171">
    <property type="entry name" value="NagB/RpiA_transferase-like"/>
</dbReference>
<dbReference type="NCBIfam" id="NF001924">
    <property type="entry name" value="PRK00702.1"/>
    <property type="match status" value="1"/>
</dbReference>
<dbReference type="SUPFAM" id="SSF75445">
    <property type="entry name" value="D-ribose-5-phosphate isomerase (RpiA), lid domain"/>
    <property type="match status" value="1"/>
</dbReference>
<dbReference type="PANTHER" id="PTHR43748:SF3">
    <property type="entry name" value="RIBOSE-5-PHOSPHATE ISOMERASE 3, CHLOROPLASTIC-RELATED"/>
    <property type="match status" value="1"/>
</dbReference>
<evidence type="ECO:0000256" key="2">
    <source>
        <dbReference type="ARBA" id="ARBA00004988"/>
    </source>
</evidence>
<dbReference type="Proteomes" id="UP001516023">
    <property type="component" value="Unassembled WGS sequence"/>
</dbReference>
<dbReference type="InterPro" id="IPR004788">
    <property type="entry name" value="Ribose5P_isomerase_type_A"/>
</dbReference>